<reference evidence="6" key="3">
    <citation type="journal article" date="2017" name="Nature">
        <title>Genome sequence of the progenitor of the wheat D genome Aegilops tauschii.</title>
        <authorList>
            <person name="Luo M.C."/>
            <person name="Gu Y.Q."/>
            <person name="Puiu D."/>
            <person name="Wang H."/>
            <person name="Twardziok S.O."/>
            <person name="Deal K.R."/>
            <person name="Huo N."/>
            <person name="Zhu T."/>
            <person name="Wang L."/>
            <person name="Wang Y."/>
            <person name="McGuire P.E."/>
            <person name="Liu S."/>
            <person name="Long H."/>
            <person name="Ramasamy R.K."/>
            <person name="Rodriguez J.C."/>
            <person name="Van S.L."/>
            <person name="Yuan L."/>
            <person name="Wang Z."/>
            <person name="Xia Z."/>
            <person name="Xiao L."/>
            <person name="Anderson O.D."/>
            <person name="Ouyang S."/>
            <person name="Liang Y."/>
            <person name="Zimin A.V."/>
            <person name="Pertea G."/>
            <person name="Qi P."/>
            <person name="Bennetzen J.L."/>
            <person name="Dai X."/>
            <person name="Dawson M.W."/>
            <person name="Muller H.G."/>
            <person name="Kugler K."/>
            <person name="Rivarola-Duarte L."/>
            <person name="Spannagl M."/>
            <person name="Mayer K.F.X."/>
            <person name="Lu F.H."/>
            <person name="Bevan M.W."/>
            <person name="Leroy P."/>
            <person name="Li P."/>
            <person name="You F.M."/>
            <person name="Sun Q."/>
            <person name="Liu Z."/>
            <person name="Lyons E."/>
            <person name="Wicker T."/>
            <person name="Salzberg S.L."/>
            <person name="Devos K.M."/>
            <person name="Dvorak J."/>
        </authorList>
    </citation>
    <scope>NUCLEOTIDE SEQUENCE [LARGE SCALE GENOMIC DNA]</scope>
    <source>
        <strain evidence="6">cv. AL8/78</strain>
    </source>
</reference>
<dbReference type="EnsemblPlants" id="AET7Gv20487400.6">
    <property type="protein sequence ID" value="AET7Gv20487400.6"/>
    <property type="gene ID" value="AET7Gv20487400"/>
</dbReference>
<keyword evidence="2 5" id="KW-0812">Transmembrane</keyword>
<name>A0A453R7D5_AEGTS</name>
<keyword evidence="4 5" id="KW-0472">Membrane</keyword>
<organism evidence="6 7">
    <name type="scientific">Aegilops tauschii subsp. strangulata</name>
    <name type="common">Goatgrass</name>
    <dbReference type="NCBI Taxonomy" id="200361"/>
    <lineage>
        <taxon>Eukaryota</taxon>
        <taxon>Viridiplantae</taxon>
        <taxon>Streptophyta</taxon>
        <taxon>Embryophyta</taxon>
        <taxon>Tracheophyta</taxon>
        <taxon>Spermatophyta</taxon>
        <taxon>Magnoliopsida</taxon>
        <taxon>Liliopsida</taxon>
        <taxon>Poales</taxon>
        <taxon>Poaceae</taxon>
        <taxon>BOP clade</taxon>
        <taxon>Pooideae</taxon>
        <taxon>Triticodae</taxon>
        <taxon>Triticeae</taxon>
        <taxon>Triticinae</taxon>
        <taxon>Aegilops</taxon>
    </lineage>
</organism>
<accession>A0A453R7D5</accession>
<proteinExistence type="predicted"/>
<keyword evidence="7" id="KW-1185">Reference proteome</keyword>
<dbReference type="Gramene" id="AET7Gv20487400.6">
    <property type="protein sequence ID" value="AET7Gv20487400.6"/>
    <property type="gene ID" value="AET7Gv20487400"/>
</dbReference>
<evidence type="ECO:0000313" key="7">
    <source>
        <dbReference type="Proteomes" id="UP000015105"/>
    </source>
</evidence>
<dbReference type="Proteomes" id="UP000015105">
    <property type="component" value="Chromosome 7D"/>
</dbReference>
<protein>
    <recommendedName>
        <fullName evidence="8">Aquaporin</fullName>
    </recommendedName>
</protein>
<reference evidence="7" key="1">
    <citation type="journal article" date="2014" name="Science">
        <title>Ancient hybridizations among the ancestral genomes of bread wheat.</title>
        <authorList>
            <consortium name="International Wheat Genome Sequencing Consortium,"/>
            <person name="Marcussen T."/>
            <person name="Sandve S.R."/>
            <person name="Heier L."/>
            <person name="Spannagl M."/>
            <person name="Pfeifer M."/>
            <person name="Jakobsen K.S."/>
            <person name="Wulff B.B."/>
            <person name="Steuernagel B."/>
            <person name="Mayer K.F."/>
            <person name="Olsen O.A."/>
        </authorList>
    </citation>
    <scope>NUCLEOTIDE SEQUENCE [LARGE SCALE GENOMIC DNA]</scope>
    <source>
        <strain evidence="7">cv. AL8/78</strain>
    </source>
</reference>
<evidence type="ECO:0008006" key="8">
    <source>
        <dbReference type="Google" id="ProtNLM"/>
    </source>
</evidence>
<evidence type="ECO:0000256" key="4">
    <source>
        <dbReference type="ARBA" id="ARBA00023136"/>
    </source>
</evidence>
<feature type="transmembrane region" description="Helical" evidence="5">
    <location>
        <begin position="13"/>
        <end position="32"/>
    </location>
</feature>
<dbReference type="AlphaFoldDB" id="A0A453R7D5"/>
<evidence type="ECO:0000313" key="6">
    <source>
        <dbReference type="EnsemblPlants" id="AET7Gv20487400.6"/>
    </source>
</evidence>
<reference evidence="6" key="5">
    <citation type="journal article" date="2021" name="G3 (Bethesda)">
        <title>Aegilops tauschii genome assembly Aet v5.0 features greater sequence contiguity and improved annotation.</title>
        <authorList>
            <person name="Wang L."/>
            <person name="Zhu T."/>
            <person name="Rodriguez J.C."/>
            <person name="Deal K.R."/>
            <person name="Dubcovsky J."/>
            <person name="McGuire P.E."/>
            <person name="Lux T."/>
            <person name="Spannagl M."/>
            <person name="Mayer K.F.X."/>
            <person name="Baldrich P."/>
            <person name="Meyers B.C."/>
            <person name="Huo N."/>
            <person name="Gu Y.Q."/>
            <person name="Zhou H."/>
            <person name="Devos K.M."/>
            <person name="Bennetzen J.L."/>
            <person name="Unver T."/>
            <person name="Budak H."/>
            <person name="Gulick P.J."/>
            <person name="Galiba G."/>
            <person name="Kalapos B."/>
            <person name="Nelson D.R."/>
            <person name="Li P."/>
            <person name="You F.M."/>
            <person name="Luo M.C."/>
            <person name="Dvorak J."/>
        </authorList>
    </citation>
    <scope>NUCLEOTIDE SEQUENCE [LARGE SCALE GENOMIC DNA]</scope>
    <source>
        <strain evidence="6">cv. AL8/78</strain>
    </source>
</reference>
<evidence type="ECO:0000256" key="5">
    <source>
        <dbReference type="SAM" id="Phobius"/>
    </source>
</evidence>
<keyword evidence="3 5" id="KW-1133">Transmembrane helix</keyword>
<evidence type="ECO:0000256" key="1">
    <source>
        <dbReference type="ARBA" id="ARBA00004141"/>
    </source>
</evidence>
<comment type="subcellular location">
    <subcellularLocation>
        <location evidence="1">Membrane</location>
        <topology evidence="1">Multi-pass membrane protein</topology>
    </subcellularLocation>
</comment>
<evidence type="ECO:0000256" key="3">
    <source>
        <dbReference type="ARBA" id="ARBA00022989"/>
    </source>
</evidence>
<dbReference type="SUPFAM" id="SSF81338">
    <property type="entry name" value="Aquaporin-like"/>
    <property type="match status" value="1"/>
</dbReference>
<reference evidence="7" key="2">
    <citation type="journal article" date="2017" name="Nat. Plants">
        <title>The Aegilops tauschii genome reveals multiple impacts of transposons.</title>
        <authorList>
            <person name="Zhao G."/>
            <person name="Zou C."/>
            <person name="Li K."/>
            <person name="Wang K."/>
            <person name="Li T."/>
            <person name="Gao L."/>
            <person name="Zhang X."/>
            <person name="Wang H."/>
            <person name="Yang Z."/>
            <person name="Liu X."/>
            <person name="Jiang W."/>
            <person name="Mao L."/>
            <person name="Kong X."/>
            <person name="Jiao Y."/>
            <person name="Jia J."/>
        </authorList>
    </citation>
    <scope>NUCLEOTIDE SEQUENCE [LARGE SCALE GENOMIC DNA]</scope>
    <source>
        <strain evidence="7">cv. AL8/78</strain>
    </source>
</reference>
<dbReference type="Gene3D" id="1.20.1080.10">
    <property type="entry name" value="Glycerol uptake facilitator protein"/>
    <property type="match status" value="1"/>
</dbReference>
<evidence type="ECO:0000256" key="2">
    <source>
        <dbReference type="ARBA" id="ARBA00022692"/>
    </source>
</evidence>
<reference evidence="6" key="4">
    <citation type="submission" date="2019-03" db="UniProtKB">
        <authorList>
            <consortium name="EnsemblPlants"/>
        </authorList>
    </citation>
    <scope>IDENTIFICATION</scope>
</reference>
<dbReference type="InterPro" id="IPR023271">
    <property type="entry name" value="Aquaporin-like"/>
</dbReference>
<sequence length="60" mass="6671">DFVGMRLKCSIDLLQWIFWVGPFTGAALAAFYHKIVLRDEAVVKESLEKLGSLKRSGSTA</sequence>
<dbReference type="GO" id="GO:0016020">
    <property type="term" value="C:membrane"/>
    <property type="evidence" value="ECO:0007669"/>
    <property type="project" value="UniProtKB-SubCell"/>
</dbReference>